<dbReference type="InterPro" id="IPR036388">
    <property type="entry name" value="WH-like_DNA-bd_sf"/>
</dbReference>
<evidence type="ECO:0000313" key="5">
    <source>
        <dbReference type="Proteomes" id="UP000012081"/>
    </source>
</evidence>
<name>M8EC62_9BACL</name>
<dbReference type="PANTHER" id="PTHR34580:SF9">
    <property type="entry name" value="SLL5097 PROTEIN"/>
    <property type="match status" value="1"/>
</dbReference>
<evidence type="ECO:0000259" key="3">
    <source>
        <dbReference type="Pfam" id="PF25583"/>
    </source>
</evidence>
<dbReference type="InterPro" id="IPR026881">
    <property type="entry name" value="WYL_dom"/>
</dbReference>
<dbReference type="EMBL" id="APBN01000003">
    <property type="protein sequence ID" value="EMT53065.1"/>
    <property type="molecule type" value="Genomic_DNA"/>
</dbReference>
<evidence type="ECO:0000313" key="4">
    <source>
        <dbReference type="EMBL" id="EMT53065.1"/>
    </source>
</evidence>
<dbReference type="InterPro" id="IPR057727">
    <property type="entry name" value="WCX_dom"/>
</dbReference>
<feature type="domain" description="Helix-turn-helix type 11" evidence="1">
    <location>
        <begin position="12"/>
        <end position="63"/>
    </location>
</feature>
<dbReference type="Gene3D" id="1.10.10.10">
    <property type="entry name" value="Winged helix-like DNA-binding domain superfamily/Winged helix DNA-binding domain"/>
    <property type="match status" value="1"/>
</dbReference>
<dbReference type="RefSeq" id="WP_003387936.1">
    <property type="nucleotide sequence ID" value="NZ_APBN01000003.1"/>
</dbReference>
<dbReference type="AlphaFoldDB" id="M8EC62"/>
<dbReference type="InterPro" id="IPR028349">
    <property type="entry name" value="PafC-like"/>
</dbReference>
<organism evidence="4 5">
    <name type="scientific">Brevibacillus borstelensis AK1</name>
    <dbReference type="NCBI Taxonomy" id="1300222"/>
    <lineage>
        <taxon>Bacteria</taxon>
        <taxon>Bacillati</taxon>
        <taxon>Bacillota</taxon>
        <taxon>Bacilli</taxon>
        <taxon>Bacillales</taxon>
        <taxon>Paenibacillaceae</taxon>
        <taxon>Brevibacillus</taxon>
    </lineage>
</organism>
<dbReference type="SUPFAM" id="SSF46785">
    <property type="entry name" value="Winged helix' DNA-binding domain"/>
    <property type="match status" value="1"/>
</dbReference>
<dbReference type="PROSITE" id="PS52050">
    <property type="entry name" value="WYL"/>
    <property type="match status" value="1"/>
</dbReference>
<comment type="caution">
    <text evidence="4">The sequence shown here is derived from an EMBL/GenBank/DDBJ whole genome shotgun (WGS) entry which is preliminary data.</text>
</comment>
<feature type="domain" description="WCX" evidence="3">
    <location>
        <begin position="233"/>
        <end position="303"/>
    </location>
</feature>
<dbReference type="STRING" id="1300222.I532_09817"/>
<keyword evidence="5" id="KW-1185">Reference proteome</keyword>
<proteinExistence type="predicted"/>
<dbReference type="InterPro" id="IPR036390">
    <property type="entry name" value="WH_DNA-bd_sf"/>
</dbReference>
<dbReference type="PATRIC" id="fig|1300222.3.peg.2027"/>
<evidence type="ECO:0000259" key="2">
    <source>
        <dbReference type="Pfam" id="PF13280"/>
    </source>
</evidence>
<reference evidence="4 5" key="1">
    <citation type="submission" date="2013-03" db="EMBL/GenBank/DDBJ databases">
        <title>Assembly of a new bacterial strain Brevibacillus borstelensis AK1.</title>
        <authorList>
            <person name="Rajan I."/>
            <person name="PoliReddy D."/>
            <person name="Sugumar T."/>
            <person name="Rathinam K."/>
            <person name="Alqarawi S."/>
            <person name="Khalil A.B."/>
            <person name="Sivakumar N."/>
        </authorList>
    </citation>
    <scope>NUCLEOTIDE SEQUENCE [LARGE SCALE GENOMIC DNA]</scope>
    <source>
        <strain evidence="4 5">AK1</strain>
    </source>
</reference>
<dbReference type="OrthoDB" id="9815009at2"/>
<accession>M8EC62</accession>
<dbReference type="Pfam" id="PF13280">
    <property type="entry name" value="WYL"/>
    <property type="match status" value="1"/>
</dbReference>
<dbReference type="Pfam" id="PF25583">
    <property type="entry name" value="WCX"/>
    <property type="match status" value="1"/>
</dbReference>
<dbReference type="PIRSF" id="PIRSF016838">
    <property type="entry name" value="PafC"/>
    <property type="match status" value="1"/>
</dbReference>
<dbReference type="Proteomes" id="UP000012081">
    <property type="component" value="Unassembled WGS sequence"/>
</dbReference>
<sequence>MFISKAKLLFNLMMYVNAKRSFTAQDVAYEFDISVRTAHRYLSELSEMGVPLYTEPGRNGGYRVLNSRLLPPIIFDENEAFSIFFAFQSLQFYQSLPFDIEIKSVSAKLYSSLPHDIKRKIDRLEGVLSFWNIKRSVPSQFLKEIIEASVEKQNLKIGYASKEKNTIREVSPIGIYTYNGFWYMPAIDLAKNEVKLFRTDRILSLKVMERHQDPQVTLHEWLDRHAAKSPMNPLRLYVELTREGLRQCRSQPWLEPDIVMMNEDQGYIDTMIDKREIEFVSRYFLQLGTAAKVIEPREIIDRIYFLSQELLKHYSDR</sequence>
<protein>
    <submittedName>
        <fullName evidence="4">DeoR family transcriptional regulator</fullName>
    </submittedName>
</protein>
<dbReference type="InterPro" id="IPR013196">
    <property type="entry name" value="HTH_11"/>
</dbReference>
<dbReference type="Pfam" id="PF08279">
    <property type="entry name" value="HTH_11"/>
    <property type="match status" value="1"/>
</dbReference>
<feature type="domain" description="WYL" evidence="2">
    <location>
        <begin position="141"/>
        <end position="207"/>
    </location>
</feature>
<dbReference type="PANTHER" id="PTHR34580">
    <property type="match status" value="1"/>
</dbReference>
<gene>
    <name evidence="4" type="ORF">I532_09817</name>
</gene>
<dbReference type="InterPro" id="IPR051534">
    <property type="entry name" value="CBASS_pafABC_assoc_protein"/>
</dbReference>
<evidence type="ECO:0000259" key="1">
    <source>
        <dbReference type="Pfam" id="PF08279"/>
    </source>
</evidence>